<gene>
    <name evidence="1" type="ORF">H2199_006965</name>
</gene>
<dbReference type="EMBL" id="JAPDRP010000021">
    <property type="protein sequence ID" value="KAJ9638278.1"/>
    <property type="molecule type" value="Genomic_DNA"/>
</dbReference>
<dbReference type="Proteomes" id="UP001172680">
    <property type="component" value="Unassembled WGS sequence"/>
</dbReference>
<reference evidence="1" key="1">
    <citation type="submission" date="2022-10" db="EMBL/GenBank/DDBJ databases">
        <title>Culturing micro-colonial fungi from biological soil crusts in the Mojave desert and describing Neophaeococcomyces mojavensis, and introducing the new genera and species Taxawa tesnikishii.</title>
        <authorList>
            <person name="Kurbessoian T."/>
            <person name="Stajich J.E."/>
        </authorList>
    </citation>
    <scope>NUCLEOTIDE SEQUENCE</scope>
    <source>
        <strain evidence="1">JES_115</strain>
    </source>
</reference>
<keyword evidence="2" id="KW-1185">Reference proteome</keyword>
<protein>
    <submittedName>
        <fullName evidence="1">Uncharacterized protein</fullName>
    </submittedName>
</protein>
<evidence type="ECO:0000313" key="1">
    <source>
        <dbReference type="EMBL" id="KAJ9638278.1"/>
    </source>
</evidence>
<comment type="caution">
    <text evidence="1">The sequence shown here is derived from an EMBL/GenBank/DDBJ whole genome shotgun (WGS) entry which is preliminary data.</text>
</comment>
<organism evidence="1 2">
    <name type="scientific">Coniosporium tulheliwenetii</name>
    <dbReference type="NCBI Taxonomy" id="3383036"/>
    <lineage>
        <taxon>Eukaryota</taxon>
        <taxon>Fungi</taxon>
        <taxon>Dikarya</taxon>
        <taxon>Ascomycota</taxon>
        <taxon>Pezizomycotina</taxon>
        <taxon>Dothideomycetes</taxon>
        <taxon>Dothideomycetes incertae sedis</taxon>
        <taxon>Coniosporium</taxon>
    </lineage>
</organism>
<evidence type="ECO:0000313" key="2">
    <source>
        <dbReference type="Proteomes" id="UP001172680"/>
    </source>
</evidence>
<name>A0ACC2YSG0_9PEZI</name>
<sequence>MAIQRSVSQSSLPSELSEFLSRNKLSLSSASSTTISDDSSAKSRVQNVWDTAFNKSMGVPDGYGYEDVAVLIIKWDDQLDDLNHRPEIQLNLDVAQFIADHDGPHKLMIVFYTGHSSWTDSDGLELYAKGLSERNANGNTASARWKFADGTLMDGPRGDVLAIFDSCFASNVQKGVTNDARTYTFIAASSYNRATAAPGKNSFTAALIKSLRELLDKHDHGPFTVHDLAAQINRQKERHRNPCLVHTRLEKNGDRFVRLAPLPPEADRAARKQSFHKAPYRTFLTLRLAFTNETLNDDQIRDLAPRISKACADTGVQARRIDVVGYRDSIKHNRVKIVQLVIAGASRLRALIPNSATSERQCISQLPWDDIGTSSAAIPCMLIPQSAPDTTGPLPASSSAQEDRTPASGEMIRARRSLGQIEINTALQVLLMIFLIVEFMSQAWWRDILTNAQDRAKDLQEVVNALLAQAQARNETTTHSVPFMPGFVDALKRWGTW</sequence>
<accession>A0ACC2YSG0</accession>
<proteinExistence type="predicted"/>